<evidence type="ECO:0000313" key="4">
    <source>
        <dbReference type="Proteomes" id="UP000438429"/>
    </source>
</evidence>
<feature type="region of interest" description="Disordered" evidence="1">
    <location>
        <begin position="74"/>
        <end position="105"/>
    </location>
</feature>
<gene>
    <name evidence="3" type="ORF">F2P81_000403</name>
</gene>
<evidence type="ECO:0000313" key="3">
    <source>
        <dbReference type="EMBL" id="KAF0046770.1"/>
    </source>
</evidence>
<feature type="signal peptide" evidence="2">
    <location>
        <begin position="1"/>
        <end position="26"/>
    </location>
</feature>
<dbReference type="EMBL" id="VEVO01000001">
    <property type="protein sequence ID" value="KAF0046770.1"/>
    <property type="molecule type" value="Genomic_DNA"/>
</dbReference>
<sequence>MDKRLLLVMLCLQVFLLITTFTSTDAAALEKDDRLQPIDENGTGYSPAKAKRSTHVFLLITTFTSTDAAALEKDDRLQPIDENGTGYSPAKAKRSSHRLKAPALI</sequence>
<accession>A0A6A4TT34</accession>
<dbReference type="AlphaFoldDB" id="A0A6A4TT34"/>
<feature type="chain" id="PRO_5025633124" evidence="2">
    <location>
        <begin position="27"/>
        <end position="105"/>
    </location>
</feature>
<name>A0A6A4TT34_SCOMX</name>
<evidence type="ECO:0000256" key="2">
    <source>
        <dbReference type="SAM" id="SignalP"/>
    </source>
</evidence>
<protein>
    <submittedName>
        <fullName evidence="3">Uncharacterized protein</fullName>
    </submittedName>
</protein>
<evidence type="ECO:0000256" key="1">
    <source>
        <dbReference type="SAM" id="MobiDB-lite"/>
    </source>
</evidence>
<dbReference type="Proteomes" id="UP000438429">
    <property type="component" value="Unassembled WGS sequence"/>
</dbReference>
<feature type="compositionally biased region" description="Basic residues" evidence="1">
    <location>
        <begin position="91"/>
        <end position="105"/>
    </location>
</feature>
<comment type="caution">
    <text evidence="3">The sequence shown here is derived from an EMBL/GenBank/DDBJ whole genome shotgun (WGS) entry which is preliminary data.</text>
</comment>
<keyword evidence="2" id="KW-0732">Signal</keyword>
<proteinExistence type="predicted"/>
<reference evidence="3 4" key="1">
    <citation type="submission" date="2019-06" db="EMBL/GenBank/DDBJ databases">
        <title>Draft genomes of female and male turbot (Scophthalmus maximus).</title>
        <authorList>
            <person name="Xu H."/>
            <person name="Xu X.-W."/>
            <person name="Shao C."/>
            <person name="Chen S."/>
        </authorList>
    </citation>
    <scope>NUCLEOTIDE SEQUENCE [LARGE SCALE GENOMIC DNA]</scope>
    <source>
        <strain evidence="3">Ysfricsl-2016a</strain>
        <tissue evidence="3">Blood</tissue>
    </source>
</reference>
<organism evidence="3 4">
    <name type="scientific">Scophthalmus maximus</name>
    <name type="common">Turbot</name>
    <name type="synonym">Psetta maxima</name>
    <dbReference type="NCBI Taxonomy" id="52904"/>
    <lineage>
        <taxon>Eukaryota</taxon>
        <taxon>Metazoa</taxon>
        <taxon>Chordata</taxon>
        <taxon>Craniata</taxon>
        <taxon>Vertebrata</taxon>
        <taxon>Euteleostomi</taxon>
        <taxon>Actinopterygii</taxon>
        <taxon>Neopterygii</taxon>
        <taxon>Teleostei</taxon>
        <taxon>Neoteleostei</taxon>
        <taxon>Acanthomorphata</taxon>
        <taxon>Carangaria</taxon>
        <taxon>Pleuronectiformes</taxon>
        <taxon>Pleuronectoidei</taxon>
        <taxon>Scophthalmidae</taxon>
        <taxon>Scophthalmus</taxon>
    </lineage>
</organism>